<feature type="non-terminal residue" evidence="2">
    <location>
        <position position="1"/>
    </location>
</feature>
<proteinExistence type="predicted"/>
<protein>
    <submittedName>
        <fullName evidence="2">8259_t:CDS:1</fullName>
    </submittedName>
</protein>
<keyword evidence="1" id="KW-1133">Transmembrane helix</keyword>
<gene>
    <name evidence="2" type="ORF">GMARGA_LOCUS43429</name>
</gene>
<dbReference type="EMBL" id="CAJVQB010140333">
    <property type="protein sequence ID" value="CAG8854608.1"/>
    <property type="molecule type" value="Genomic_DNA"/>
</dbReference>
<keyword evidence="1" id="KW-0812">Transmembrane</keyword>
<organism evidence="2 3">
    <name type="scientific">Gigaspora margarita</name>
    <dbReference type="NCBI Taxonomy" id="4874"/>
    <lineage>
        <taxon>Eukaryota</taxon>
        <taxon>Fungi</taxon>
        <taxon>Fungi incertae sedis</taxon>
        <taxon>Mucoromycota</taxon>
        <taxon>Glomeromycotina</taxon>
        <taxon>Glomeromycetes</taxon>
        <taxon>Diversisporales</taxon>
        <taxon>Gigasporaceae</taxon>
        <taxon>Gigaspora</taxon>
    </lineage>
</organism>
<evidence type="ECO:0000256" key="1">
    <source>
        <dbReference type="SAM" id="Phobius"/>
    </source>
</evidence>
<dbReference type="Proteomes" id="UP000789901">
    <property type="component" value="Unassembled WGS sequence"/>
</dbReference>
<accession>A0ABN7XJS5</accession>
<name>A0ABN7XJS5_GIGMA</name>
<keyword evidence="3" id="KW-1185">Reference proteome</keyword>
<sequence length="75" mass="8893">IKMKTTYVITFILILFTNIVYPNWIPRKENNKSANICDKLVEYVNSPYSEEQFLKYSDIKACYELTSYNKTKAIQ</sequence>
<feature type="transmembrane region" description="Helical" evidence="1">
    <location>
        <begin position="6"/>
        <end position="25"/>
    </location>
</feature>
<feature type="non-terminal residue" evidence="2">
    <location>
        <position position="75"/>
    </location>
</feature>
<keyword evidence="1" id="KW-0472">Membrane</keyword>
<evidence type="ECO:0000313" key="2">
    <source>
        <dbReference type="EMBL" id="CAG8854608.1"/>
    </source>
</evidence>
<reference evidence="2 3" key="1">
    <citation type="submission" date="2021-06" db="EMBL/GenBank/DDBJ databases">
        <authorList>
            <person name="Kallberg Y."/>
            <person name="Tangrot J."/>
            <person name="Rosling A."/>
        </authorList>
    </citation>
    <scope>NUCLEOTIDE SEQUENCE [LARGE SCALE GENOMIC DNA]</scope>
    <source>
        <strain evidence="2 3">120-4 pot B 10/14</strain>
    </source>
</reference>
<evidence type="ECO:0000313" key="3">
    <source>
        <dbReference type="Proteomes" id="UP000789901"/>
    </source>
</evidence>
<comment type="caution">
    <text evidence="2">The sequence shown here is derived from an EMBL/GenBank/DDBJ whole genome shotgun (WGS) entry which is preliminary data.</text>
</comment>